<dbReference type="InterPro" id="IPR006588">
    <property type="entry name" value="Peptide_N_glycanase_PAW_dom"/>
</dbReference>
<dbReference type="AlphaFoldDB" id="A0AAV2PV98"/>
<accession>A0AAV2PV98</accession>
<evidence type="ECO:0000256" key="3">
    <source>
        <dbReference type="ARBA" id="ARBA00022833"/>
    </source>
</evidence>
<evidence type="ECO:0000313" key="7">
    <source>
        <dbReference type="EMBL" id="CAL4065419.1"/>
    </source>
</evidence>
<sequence length="432" mass="49150">AKQCPICDSNFTTYSQKQFEEHVSGHLATPTKSLASILNTFDVLESPGSEEVLELDNAFNLSPSEIRNREFYLKYSATRDIYIRAGRSGPGFCEVVGWEAGTHQSTDIFRNHELDHEMVYLARKETRSCGSISWLVNWAGISFTPYAITVKLPHTIFNQGKVSWCLKLGDQVLPGYRGGILELSECQIRGHPHSLQVCAELSSDESAQNSSVAWQHAQLFRQKDSDVNHFPFVIHIKFCERSTVVEENHALNMSPEEVRRKEFLLKYSTAKDIYVRPIKSGNQEVRGWLAGVYGVNDMFRKHEHDHKMVYLARKEGANTGTVKWRVNWSGCSIVPKDVIVSLPHTTYYSGKVTWYITIGEQTFPGEQDGYLCLRDLVLGPVSHLDVFAHVEGGSSSTPWGNVAWQHAQLFRQKETDSRYFPFVINILFKDEY</sequence>
<dbReference type="InterPro" id="IPR008979">
    <property type="entry name" value="Galactose-bd-like_sf"/>
</dbReference>
<dbReference type="Proteomes" id="UP001497623">
    <property type="component" value="Unassembled WGS sequence"/>
</dbReference>
<evidence type="ECO:0000256" key="4">
    <source>
        <dbReference type="ARBA" id="ARBA00023054"/>
    </source>
</evidence>
<dbReference type="InterPro" id="IPR038680">
    <property type="entry name" value="PAW_sf"/>
</dbReference>
<comment type="caution">
    <text evidence="7">The sequence shown here is derived from an EMBL/GenBank/DDBJ whole genome shotgun (WGS) entry which is preliminary data.</text>
</comment>
<dbReference type="PROSITE" id="PS51398">
    <property type="entry name" value="PAW"/>
    <property type="match status" value="1"/>
</dbReference>
<feature type="domain" description="PAW" evidence="6">
    <location>
        <begin position="203"/>
        <end position="431"/>
    </location>
</feature>
<dbReference type="Pfam" id="PF04721">
    <property type="entry name" value="PAW"/>
    <property type="match status" value="2"/>
</dbReference>
<evidence type="ECO:0000256" key="5">
    <source>
        <dbReference type="PROSITE-ProRule" id="PRU00731"/>
    </source>
</evidence>
<name>A0AAV2PV98_MEGNR</name>
<keyword evidence="2" id="KW-0863">Zinc-finger</keyword>
<comment type="similarity">
    <text evidence="5">Belongs to the transglutaminase-like superfamily. PNGase family.</text>
</comment>
<proteinExistence type="inferred from homology"/>
<keyword evidence="1" id="KW-0479">Metal-binding</keyword>
<keyword evidence="4" id="KW-0175">Coiled coil</keyword>
<dbReference type="GO" id="GO:0006516">
    <property type="term" value="P:glycoprotein catabolic process"/>
    <property type="evidence" value="ECO:0007669"/>
    <property type="project" value="InterPro"/>
</dbReference>
<dbReference type="InterPro" id="IPR041641">
    <property type="entry name" value="CALCOCO1/2_Zn_UBZ1"/>
</dbReference>
<keyword evidence="8" id="KW-1185">Reference proteome</keyword>
<evidence type="ECO:0000313" key="8">
    <source>
        <dbReference type="Proteomes" id="UP001497623"/>
    </source>
</evidence>
<organism evidence="7 8">
    <name type="scientific">Meganyctiphanes norvegica</name>
    <name type="common">Northern krill</name>
    <name type="synonym">Thysanopoda norvegica</name>
    <dbReference type="NCBI Taxonomy" id="48144"/>
    <lineage>
        <taxon>Eukaryota</taxon>
        <taxon>Metazoa</taxon>
        <taxon>Ecdysozoa</taxon>
        <taxon>Arthropoda</taxon>
        <taxon>Crustacea</taxon>
        <taxon>Multicrustacea</taxon>
        <taxon>Malacostraca</taxon>
        <taxon>Eumalacostraca</taxon>
        <taxon>Eucarida</taxon>
        <taxon>Euphausiacea</taxon>
        <taxon>Euphausiidae</taxon>
        <taxon>Meganyctiphanes</taxon>
    </lineage>
</organism>
<dbReference type="GO" id="GO:0005737">
    <property type="term" value="C:cytoplasm"/>
    <property type="evidence" value="ECO:0007669"/>
    <property type="project" value="InterPro"/>
</dbReference>
<dbReference type="EMBL" id="CAXKWB010001767">
    <property type="protein sequence ID" value="CAL4065419.1"/>
    <property type="molecule type" value="Genomic_DNA"/>
</dbReference>
<protein>
    <recommendedName>
        <fullName evidence="6">PAW domain-containing protein</fullName>
    </recommendedName>
</protein>
<evidence type="ECO:0000256" key="2">
    <source>
        <dbReference type="ARBA" id="ARBA00022771"/>
    </source>
</evidence>
<evidence type="ECO:0000256" key="1">
    <source>
        <dbReference type="ARBA" id="ARBA00022723"/>
    </source>
</evidence>
<reference evidence="7 8" key="1">
    <citation type="submission" date="2024-05" db="EMBL/GenBank/DDBJ databases">
        <authorList>
            <person name="Wallberg A."/>
        </authorList>
    </citation>
    <scope>NUCLEOTIDE SEQUENCE [LARGE SCALE GENOMIC DNA]</scope>
</reference>
<dbReference type="Pfam" id="PF18112">
    <property type="entry name" value="Zn-C2H2_12"/>
    <property type="match status" value="1"/>
</dbReference>
<gene>
    <name evidence="7" type="ORF">MNOR_LOCUS4747</name>
</gene>
<dbReference type="Gene3D" id="2.60.120.1020">
    <property type="entry name" value="Peptide N glycanase, PAW domain"/>
    <property type="match status" value="2"/>
</dbReference>
<dbReference type="SUPFAM" id="SSF49785">
    <property type="entry name" value="Galactose-binding domain-like"/>
    <property type="match status" value="2"/>
</dbReference>
<feature type="non-terminal residue" evidence="7">
    <location>
        <position position="1"/>
    </location>
</feature>
<keyword evidence="3" id="KW-0862">Zinc</keyword>
<evidence type="ECO:0000259" key="6">
    <source>
        <dbReference type="PROSITE" id="PS51398"/>
    </source>
</evidence>
<dbReference type="GO" id="GO:0008270">
    <property type="term" value="F:zinc ion binding"/>
    <property type="evidence" value="ECO:0007669"/>
    <property type="project" value="UniProtKB-KW"/>
</dbReference>